<feature type="transmembrane region" description="Helical" evidence="1">
    <location>
        <begin position="61"/>
        <end position="81"/>
    </location>
</feature>
<accession>A0A2P2J4K1</accession>
<evidence type="ECO:0000256" key="1">
    <source>
        <dbReference type="SAM" id="Phobius"/>
    </source>
</evidence>
<protein>
    <submittedName>
        <fullName evidence="2">Uncharacterized protein</fullName>
    </submittedName>
</protein>
<dbReference type="EMBL" id="GGEC01007892">
    <property type="protein sequence ID" value="MBW88375.1"/>
    <property type="molecule type" value="Transcribed_RNA"/>
</dbReference>
<dbReference type="AlphaFoldDB" id="A0A2P2J4K1"/>
<evidence type="ECO:0000313" key="2">
    <source>
        <dbReference type="EMBL" id="MBW88375.1"/>
    </source>
</evidence>
<organism evidence="2">
    <name type="scientific">Rhizophora mucronata</name>
    <name type="common">Asiatic mangrove</name>
    <dbReference type="NCBI Taxonomy" id="61149"/>
    <lineage>
        <taxon>Eukaryota</taxon>
        <taxon>Viridiplantae</taxon>
        <taxon>Streptophyta</taxon>
        <taxon>Embryophyta</taxon>
        <taxon>Tracheophyta</taxon>
        <taxon>Spermatophyta</taxon>
        <taxon>Magnoliopsida</taxon>
        <taxon>eudicotyledons</taxon>
        <taxon>Gunneridae</taxon>
        <taxon>Pentapetalae</taxon>
        <taxon>rosids</taxon>
        <taxon>fabids</taxon>
        <taxon>Malpighiales</taxon>
        <taxon>Rhizophoraceae</taxon>
        <taxon>Rhizophora</taxon>
    </lineage>
</organism>
<proteinExistence type="predicted"/>
<reference evidence="2" key="1">
    <citation type="submission" date="2018-02" db="EMBL/GenBank/DDBJ databases">
        <title>Rhizophora mucronata_Transcriptome.</title>
        <authorList>
            <person name="Meera S.P."/>
            <person name="Sreeshan A."/>
            <person name="Augustine A."/>
        </authorList>
    </citation>
    <scope>NUCLEOTIDE SEQUENCE</scope>
    <source>
        <tissue evidence="2">Leaf</tissue>
    </source>
</reference>
<keyword evidence="1" id="KW-0472">Membrane</keyword>
<name>A0A2P2J4K1_RHIMU</name>
<feature type="transmembrane region" description="Helical" evidence="1">
    <location>
        <begin position="29"/>
        <end position="49"/>
    </location>
</feature>
<keyword evidence="1" id="KW-1133">Transmembrane helix</keyword>
<keyword evidence="1" id="KW-0812">Transmembrane</keyword>
<sequence>MFLVSDSKCLSSLIYHCCKMYHSNLHPSSICLLNVFYWHNFILDVLYWHNPMERNCVPFSLYFLLAVLKPKVITILLTLQIKYSSGSAYLMLERQVMIWD</sequence>